<protein>
    <submittedName>
        <fullName evidence="1">Uncharacterized protein</fullName>
    </submittedName>
</protein>
<name>B5F4A6_SALA4</name>
<dbReference type="AlphaFoldDB" id="B5F4A6"/>
<dbReference type="Proteomes" id="UP000008819">
    <property type="component" value="Chromosome"/>
</dbReference>
<gene>
    <name evidence="1" type="ordered locus">SeAg_B4812</name>
</gene>
<sequence length="43" mass="4808">MSSHQQHSETGKDKANIVTQSLIQVFRAKNLKKRCELILTPGA</sequence>
<proteinExistence type="predicted"/>
<organism evidence="1 2">
    <name type="scientific">Salmonella agona (strain SL483)</name>
    <dbReference type="NCBI Taxonomy" id="454166"/>
    <lineage>
        <taxon>Bacteria</taxon>
        <taxon>Pseudomonadati</taxon>
        <taxon>Pseudomonadota</taxon>
        <taxon>Gammaproteobacteria</taxon>
        <taxon>Enterobacterales</taxon>
        <taxon>Enterobacteriaceae</taxon>
        <taxon>Salmonella</taxon>
    </lineage>
</organism>
<accession>B5F4A6</accession>
<evidence type="ECO:0000313" key="1">
    <source>
        <dbReference type="EMBL" id="ACH50603.1"/>
    </source>
</evidence>
<evidence type="ECO:0000313" key="2">
    <source>
        <dbReference type="Proteomes" id="UP000008819"/>
    </source>
</evidence>
<reference evidence="1 2" key="1">
    <citation type="journal article" date="2011" name="J. Bacteriol.">
        <title>Comparative genomics of 28 Salmonella enterica isolates: evidence for CRISPR-mediated adaptive sublineage evolution.</title>
        <authorList>
            <person name="Fricke W.F."/>
            <person name="Mammel M.K."/>
            <person name="McDermott P.F."/>
            <person name="Tartera C."/>
            <person name="White D.G."/>
            <person name="Leclerc J.E."/>
            <person name="Ravel J."/>
            <person name="Cebula T.A."/>
        </authorList>
    </citation>
    <scope>NUCLEOTIDE SEQUENCE [LARGE SCALE GENOMIC DNA]</scope>
    <source>
        <strain evidence="1 2">SL483</strain>
    </source>
</reference>
<dbReference type="EMBL" id="CP001138">
    <property type="protein sequence ID" value="ACH50603.1"/>
    <property type="molecule type" value="Genomic_DNA"/>
</dbReference>
<dbReference type="HOGENOM" id="CLU_3233568_0_0_6"/>
<dbReference type="KEGG" id="sea:SeAg_B4812"/>